<dbReference type="PROSITE" id="PS51257">
    <property type="entry name" value="PROKAR_LIPOPROTEIN"/>
    <property type="match status" value="1"/>
</dbReference>
<feature type="chain" id="PRO_5024429204" description="Lipoprotein" evidence="1">
    <location>
        <begin position="23"/>
        <end position="166"/>
    </location>
</feature>
<dbReference type="RefSeq" id="WP_111898740.1">
    <property type="nucleotide sequence ID" value="NZ_CP033459.1"/>
</dbReference>
<name>A0A5P8E3U0_9BACT</name>
<evidence type="ECO:0000313" key="3">
    <source>
        <dbReference type="Proteomes" id="UP000249375"/>
    </source>
</evidence>
<evidence type="ECO:0008006" key="4">
    <source>
        <dbReference type="Google" id="ProtNLM"/>
    </source>
</evidence>
<keyword evidence="1" id="KW-0732">Signal</keyword>
<dbReference type="Proteomes" id="UP000249375">
    <property type="component" value="Chromosome"/>
</dbReference>
<evidence type="ECO:0000313" key="2">
    <source>
        <dbReference type="EMBL" id="QFQ11677.1"/>
    </source>
</evidence>
<dbReference type="KEGG" id="alq:C7Y71_000790"/>
<reference evidence="2 3" key="1">
    <citation type="submission" date="2018-11" db="EMBL/GenBank/DDBJ databases">
        <authorList>
            <person name="Na S.W."/>
            <person name="Baik M."/>
        </authorList>
    </citation>
    <scope>NUCLEOTIDE SEQUENCE [LARGE SCALE GENOMIC DNA]</scope>
    <source>
        <strain evidence="2 3">E39</strain>
    </source>
</reference>
<protein>
    <recommendedName>
        <fullName evidence="4">Lipoprotein</fullName>
    </recommendedName>
</protein>
<dbReference type="EMBL" id="CP033459">
    <property type="protein sequence ID" value="QFQ11677.1"/>
    <property type="molecule type" value="Genomic_DNA"/>
</dbReference>
<gene>
    <name evidence="2" type="ORF">C7Y71_000790</name>
</gene>
<feature type="signal peptide" evidence="1">
    <location>
        <begin position="1"/>
        <end position="22"/>
    </location>
</feature>
<organism evidence="2 3">
    <name type="scientific">Pseudoprevotella muciniphila</name>
    <dbReference type="NCBI Taxonomy" id="2133944"/>
    <lineage>
        <taxon>Bacteria</taxon>
        <taxon>Pseudomonadati</taxon>
        <taxon>Bacteroidota</taxon>
        <taxon>Bacteroidia</taxon>
        <taxon>Bacteroidales</taxon>
        <taxon>Prevotellaceae</taxon>
        <taxon>Pseudoprevotella</taxon>
    </lineage>
</organism>
<sequence length="166" mass="18735">MRKVHLLSISIILIAISLFTSCSDDYGLPSDPIKWTSGTHSIKMADKYNHQVFIDADADTLQFNCVNYSYPLITNLTEPDTAFEYRIGISSDADIPEKASYFFMDTHEQHIDRPDLKVELKDNILIIIVDKNTSQNQRVYGLSFENSEGGFPSLGFICVFQAGMKP</sequence>
<keyword evidence="3" id="KW-1185">Reference proteome</keyword>
<accession>A0A5P8E3U0</accession>
<proteinExistence type="predicted"/>
<evidence type="ECO:0000256" key="1">
    <source>
        <dbReference type="SAM" id="SignalP"/>
    </source>
</evidence>
<dbReference type="AlphaFoldDB" id="A0A5P8E3U0"/>